<organism evidence="1 2">
    <name type="scientific">Cephalotus follicularis</name>
    <name type="common">Albany pitcher plant</name>
    <dbReference type="NCBI Taxonomy" id="3775"/>
    <lineage>
        <taxon>Eukaryota</taxon>
        <taxon>Viridiplantae</taxon>
        <taxon>Streptophyta</taxon>
        <taxon>Embryophyta</taxon>
        <taxon>Tracheophyta</taxon>
        <taxon>Spermatophyta</taxon>
        <taxon>Magnoliopsida</taxon>
        <taxon>eudicotyledons</taxon>
        <taxon>Gunneridae</taxon>
        <taxon>Pentapetalae</taxon>
        <taxon>rosids</taxon>
        <taxon>fabids</taxon>
        <taxon>Oxalidales</taxon>
        <taxon>Cephalotaceae</taxon>
        <taxon>Cephalotus</taxon>
    </lineage>
</organism>
<reference evidence="2" key="1">
    <citation type="submission" date="2016-04" db="EMBL/GenBank/DDBJ databases">
        <title>Cephalotus genome sequencing.</title>
        <authorList>
            <person name="Fukushima K."/>
            <person name="Hasebe M."/>
            <person name="Fang X."/>
        </authorList>
    </citation>
    <scope>NUCLEOTIDE SEQUENCE [LARGE SCALE GENOMIC DNA]</scope>
    <source>
        <strain evidence="2">cv. St1</strain>
    </source>
</reference>
<dbReference type="AlphaFoldDB" id="A0A1Q3BS98"/>
<protein>
    <submittedName>
        <fullName evidence="1">Exo_endo_phos domain-containing protein</fullName>
    </submittedName>
</protein>
<gene>
    <name evidence="1" type="ORF">CFOL_v3_14302</name>
</gene>
<name>A0A1Q3BS98_CEPFO</name>
<dbReference type="OrthoDB" id="1742302at2759"/>
<comment type="caution">
    <text evidence="1">The sequence shown here is derived from an EMBL/GenBank/DDBJ whole genome shotgun (WGS) entry which is preliminary data.</text>
</comment>
<dbReference type="Proteomes" id="UP000187406">
    <property type="component" value="Unassembled WGS sequence"/>
</dbReference>
<dbReference type="Gene3D" id="3.60.10.10">
    <property type="entry name" value="Endonuclease/exonuclease/phosphatase"/>
    <property type="match status" value="1"/>
</dbReference>
<dbReference type="SUPFAM" id="SSF56219">
    <property type="entry name" value="DNase I-like"/>
    <property type="match status" value="1"/>
</dbReference>
<proteinExistence type="predicted"/>
<dbReference type="InParanoid" id="A0A1Q3BS98"/>
<evidence type="ECO:0000313" key="1">
    <source>
        <dbReference type="EMBL" id="GAV70804.1"/>
    </source>
</evidence>
<sequence>MLESRVRQINFSATARSINNRWKAVSNHDHFILARIWVLWDPTLIHFETVDISKQVIHGKVTIYSSTFFVSFVYGLYKRSDRNILWRNLKHWATQFNQGPWLILGDFNVTRYHHEHSNKVPTSLAMRDFNDCLNDIEVEDLQQTGILFSWNNNRTGRESIGKKLDRPLGNWHWFKMWGNSSADFQSPGVSDHTPICIHLSVQDSSRRPFKVLNFWSKHDEFLPLVRRLWRQESNDHLFFECQLSTKIW</sequence>
<dbReference type="PANTHER" id="PTHR33710:SF71">
    <property type="entry name" value="ENDONUCLEASE_EXONUCLEASE_PHOSPHATASE DOMAIN-CONTAINING PROTEIN"/>
    <property type="match status" value="1"/>
</dbReference>
<dbReference type="InterPro" id="IPR036691">
    <property type="entry name" value="Endo/exonu/phosph_ase_sf"/>
</dbReference>
<accession>A0A1Q3BS98</accession>
<keyword evidence="2" id="KW-1185">Reference proteome</keyword>
<dbReference type="EMBL" id="BDDD01000841">
    <property type="protein sequence ID" value="GAV70804.1"/>
    <property type="molecule type" value="Genomic_DNA"/>
</dbReference>
<evidence type="ECO:0000313" key="2">
    <source>
        <dbReference type="Proteomes" id="UP000187406"/>
    </source>
</evidence>
<dbReference type="PANTHER" id="PTHR33710">
    <property type="entry name" value="BNAC02G09200D PROTEIN"/>
    <property type="match status" value="1"/>
</dbReference>